<keyword evidence="7" id="KW-0653">Protein transport</keyword>
<feature type="transmembrane region" description="Helical" evidence="11">
    <location>
        <begin position="365"/>
        <end position="385"/>
    </location>
</feature>
<evidence type="ECO:0000256" key="11">
    <source>
        <dbReference type="SAM" id="Phobius"/>
    </source>
</evidence>
<dbReference type="InParanoid" id="A0A090N4P7"/>
<comment type="caution">
    <text evidence="12">The sequence shown here is derived from an EMBL/GenBank/DDBJ whole genome shotgun (WGS) entry which is preliminary data.</text>
</comment>
<evidence type="ECO:0000256" key="6">
    <source>
        <dbReference type="ARBA" id="ARBA00022824"/>
    </source>
</evidence>
<dbReference type="PANTHER" id="PTHR14083:SF0">
    <property type="entry name" value="YIP1D-INTERACTING FACTOR 1, ISOFORM C"/>
    <property type="match status" value="1"/>
</dbReference>
<name>A0A090N4P7_OSTTA</name>
<dbReference type="GO" id="GO:0003677">
    <property type="term" value="F:DNA binding"/>
    <property type="evidence" value="ECO:0007669"/>
    <property type="project" value="UniProtKB-KW"/>
</dbReference>
<dbReference type="GO" id="GO:0000139">
    <property type="term" value="C:Golgi membrane"/>
    <property type="evidence" value="ECO:0007669"/>
    <property type="project" value="UniProtKB-SubCell"/>
</dbReference>
<dbReference type="GO" id="GO:0030134">
    <property type="term" value="C:COPII-coated ER to Golgi transport vesicle"/>
    <property type="evidence" value="ECO:0007669"/>
    <property type="project" value="TreeGrafter"/>
</dbReference>
<dbReference type="InterPro" id="IPR005578">
    <property type="entry name" value="Yif1_fam"/>
</dbReference>
<evidence type="ECO:0000313" key="12">
    <source>
        <dbReference type="EMBL" id="CEG01080.1"/>
    </source>
</evidence>
<evidence type="ECO:0000256" key="2">
    <source>
        <dbReference type="ARBA" id="ARBA00004653"/>
    </source>
</evidence>
<evidence type="ECO:0000256" key="8">
    <source>
        <dbReference type="ARBA" id="ARBA00022989"/>
    </source>
</evidence>
<keyword evidence="10 11" id="KW-0472">Membrane</keyword>
<dbReference type="KEGG" id="ota:OT_ostta02g03020"/>
<feature type="transmembrane region" description="Helical" evidence="11">
    <location>
        <begin position="305"/>
        <end position="323"/>
    </location>
</feature>
<dbReference type="STRING" id="70448.A0A090N4P7"/>
<dbReference type="GO" id="GO:0006888">
    <property type="term" value="P:endoplasmic reticulum to Golgi vesicle-mediated transport"/>
    <property type="evidence" value="ECO:0007669"/>
    <property type="project" value="InterPro"/>
</dbReference>
<dbReference type="OrthoDB" id="337750at2759"/>
<feature type="transmembrane region" description="Helical" evidence="11">
    <location>
        <begin position="406"/>
        <end position="422"/>
    </location>
</feature>
<dbReference type="GO" id="GO:0005793">
    <property type="term" value="C:endoplasmic reticulum-Golgi intermediate compartment"/>
    <property type="evidence" value="ECO:0007669"/>
    <property type="project" value="TreeGrafter"/>
</dbReference>
<reference evidence="13" key="1">
    <citation type="journal article" date="2006" name="Proc. Natl. Acad. Sci. U.S.A.">
        <title>Genome analysis of the smallest free-living eukaryote Ostreococcus tauri unveils many unique features.</title>
        <authorList>
            <person name="Derelle E."/>
            <person name="Ferraz C."/>
            <person name="Rombauts S."/>
            <person name="Rouze P."/>
            <person name="Worden A.Z."/>
            <person name="Robbens S."/>
            <person name="Partensky F."/>
            <person name="Degroeve S."/>
            <person name="Echeynie S."/>
            <person name="Cooke R."/>
            <person name="Saeys Y."/>
            <person name="Wuyts J."/>
            <person name="Jabbari K."/>
            <person name="Bowler C."/>
            <person name="Panaud O."/>
            <person name="Piegu B."/>
            <person name="Ball S.G."/>
            <person name="Ral J.-P."/>
            <person name="Bouget F.-Y."/>
            <person name="Piganeau G."/>
            <person name="De Baets B."/>
            <person name="Picard A."/>
            <person name="Delseny M."/>
            <person name="Demaille J."/>
            <person name="Van de Peer Y."/>
            <person name="Moreau H."/>
        </authorList>
    </citation>
    <scope>NUCLEOTIDE SEQUENCE [LARGE SCALE GENOMIC DNA]</scope>
    <source>
        <strain evidence="13">OTTH 0595 / CCAP 157/2 / RCC745</strain>
    </source>
</reference>
<keyword evidence="12" id="KW-0238">DNA-binding</keyword>
<evidence type="ECO:0000256" key="3">
    <source>
        <dbReference type="ARBA" id="ARBA00009727"/>
    </source>
</evidence>
<dbReference type="Proteomes" id="UP000009170">
    <property type="component" value="Unassembled WGS sequence"/>
</dbReference>
<keyword evidence="8 11" id="KW-1133">Transmembrane helix</keyword>
<reference evidence="12 13" key="2">
    <citation type="journal article" date="2014" name="BMC Genomics">
        <title>An improved genome of the model marine alga Ostreococcus tauri unfolds by assessing Illumina de novo assemblies.</title>
        <authorList>
            <person name="Blanc-Mathieu R."/>
            <person name="Verhelst B."/>
            <person name="Derelle E."/>
            <person name="Rombauts S."/>
            <person name="Bouget F.Y."/>
            <person name="Carre I."/>
            <person name="Chateau A."/>
            <person name="Eyre-Walker A."/>
            <person name="Grimsley N."/>
            <person name="Moreau H."/>
            <person name="Piegu B."/>
            <person name="Rivals E."/>
            <person name="Schackwitz W."/>
            <person name="Van de Peer Y."/>
            <person name="Piganeau G."/>
        </authorList>
    </citation>
    <scope>NUCLEOTIDE SEQUENCE [LARGE SCALE GENOMIC DNA]</scope>
    <source>
        <strain evidence="13">OTTH 0595 / CCAP 157/2 / RCC745</strain>
    </source>
</reference>
<gene>
    <name evidence="12" type="ORF">OT_ostta02g03020</name>
</gene>
<evidence type="ECO:0000256" key="1">
    <source>
        <dbReference type="ARBA" id="ARBA00004477"/>
    </source>
</evidence>
<dbReference type="FunCoup" id="A0A090N4P7">
    <property type="interactions" value="1711"/>
</dbReference>
<dbReference type="GO" id="GO:0015031">
    <property type="term" value="P:protein transport"/>
    <property type="evidence" value="ECO:0007669"/>
    <property type="project" value="UniProtKB-KW"/>
</dbReference>
<evidence type="ECO:0000256" key="7">
    <source>
        <dbReference type="ARBA" id="ARBA00022927"/>
    </source>
</evidence>
<evidence type="ECO:0000313" key="13">
    <source>
        <dbReference type="Proteomes" id="UP000009170"/>
    </source>
</evidence>
<sequence length="424" mass="45961">MVSVRPPRAVSIDQLIRGDLKCMVSYRVELSHSISASQRPCSFFLSLLFFTHGHIRRITTRRRAPNAPTTTTALRDARRSHVALMAQQQGWTEAGAHGGWQQPPTQDGGGWGAPTNAPGAQANAYAAHPAYAAQQGGQGGWNAMPSAPAPISTGAPRGFGDASSSARGAGGGGFGQPMSPRSLAAAGLGMYGGKFLNDGASFVSSNYAKYFSTASMRAYFDVTESYVFHKLRLLLCPFLHKGSWARLPESVAGGTAYKPPRNDINAPDLYIPLMAFWTYVLTASIREVFSSKSGAFTPEALATHAWWSGLLWSVESAFIWIALRTASTSNHIVSAPMLDIAAYVGYSFVYGSVTLMSKFSSGSLIYWLFLSWSAVCNAVFMAKTLKKIIFSESRHGGYSHSMSHNYVLLCVVIVQFPIHFWLSR</sequence>
<dbReference type="GeneID" id="9835680"/>
<keyword evidence="5 11" id="KW-0812">Transmembrane</keyword>
<keyword evidence="13" id="KW-1185">Reference proteome</keyword>
<accession>A0A090N4P7</accession>
<dbReference type="EMBL" id="CAID01000002">
    <property type="protein sequence ID" value="CEG01080.1"/>
    <property type="molecule type" value="Genomic_DNA"/>
</dbReference>
<dbReference type="RefSeq" id="XP_022840782.1">
    <property type="nucleotide sequence ID" value="XM_022985094.1"/>
</dbReference>
<evidence type="ECO:0000256" key="9">
    <source>
        <dbReference type="ARBA" id="ARBA00023034"/>
    </source>
</evidence>
<proteinExistence type="inferred from homology"/>
<keyword evidence="9" id="KW-0333">Golgi apparatus</keyword>
<protein>
    <submittedName>
        <fullName evidence="12">Cold-shock protein, DNA-binding</fullName>
    </submittedName>
</protein>
<feature type="transmembrane region" description="Helical" evidence="11">
    <location>
        <begin position="335"/>
        <end position="353"/>
    </location>
</feature>
<evidence type="ECO:0000256" key="10">
    <source>
        <dbReference type="ARBA" id="ARBA00023136"/>
    </source>
</evidence>
<dbReference type="GO" id="GO:0005789">
    <property type="term" value="C:endoplasmic reticulum membrane"/>
    <property type="evidence" value="ECO:0007669"/>
    <property type="project" value="UniProtKB-SubCell"/>
</dbReference>
<comment type="similarity">
    <text evidence="3">Belongs to the YIF1 family.</text>
</comment>
<dbReference type="PANTHER" id="PTHR14083">
    <property type="entry name" value="YIP1 INTERACTING FACTOR HOMOLOG YIF1 PROTEIN"/>
    <property type="match status" value="1"/>
</dbReference>
<comment type="subcellular location">
    <subcellularLocation>
        <location evidence="1">Endoplasmic reticulum membrane</location>
        <topology evidence="1">Multi-pass membrane protein</topology>
    </subcellularLocation>
    <subcellularLocation>
        <location evidence="2">Golgi apparatus membrane</location>
        <topology evidence="2">Multi-pass membrane protein</topology>
    </subcellularLocation>
</comment>
<evidence type="ECO:0000256" key="5">
    <source>
        <dbReference type="ARBA" id="ARBA00022692"/>
    </source>
</evidence>
<keyword evidence="4" id="KW-0813">Transport</keyword>
<dbReference type="Pfam" id="PF03878">
    <property type="entry name" value="YIF1"/>
    <property type="match status" value="1"/>
</dbReference>
<keyword evidence="6" id="KW-0256">Endoplasmic reticulum</keyword>
<organism evidence="12 13">
    <name type="scientific">Ostreococcus tauri</name>
    <name type="common">Marine green alga</name>
    <dbReference type="NCBI Taxonomy" id="70448"/>
    <lineage>
        <taxon>Eukaryota</taxon>
        <taxon>Viridiplantae</taxon>
        <taxon>Chlorophyta</taxon>
        <taxon>Mamiellophyceae</taxon>
        <taxon>Mamiellales</taxon>
        <taxon>Bathycoccaceae</taxon>
        <taxon>Ostreococcus</taxon>
    </lineage>
</organism>
<evidence type="ECO:0000256" key="4">
    <source>
        <dbReference type="ARBA" id="ARBA00022448"/>
    </source>
</evidence>
<dbReference type="AlphaFoldDB" id="A0A090N4P7"/>